<dbReference type="Proteomes" id="UP001596002">
    <property type="component" value="Unassembled WGS sequence"/>
</dbReference>
<keyword evidence="2" id="KW-0963">Cytoplasm</keyword>
<name>A0ABV9Q3Y2_9BACL</name>
<dbReference type="NCBIfam" id="TIGR01003">
    <property type="entry name" value="PTS_HPr_family"/>
    <property type="match status" value="1"/>
</dbReference>
<gene>
    <name evidence="5" type="ORF">ACFO8Q_11470</name>
</gene>
<keyword evidence="6" id="KW-1185">Reference proteome</keyword>
<keyword evidence="3" id="KW-0598">Phosphotransferase system</keyword>
<dbReference type="Pfam" id="PF00381">
    <property type="entry name" value="PTS-HPr"/>
    <property type="match status" value="1"/>
</dbReference>
<dbReference type="RefSeq" id="WP_380025889.1">
    <property type="nucleotide sequence ID" value="NZ_JBHSHC010000093.1"/>
</dbReference>
<comment type="subcellular location">
    <subcellularLocation>
        <location evidence="1">Cytoplasm</location>
    </subcellularLocation>
</comment>
<dbReference type="InterPro" id="IPR000032">
    <property type="entry name" value="HPr-like"/>
</dbReference>
<organism evidence="5 6">
    <name type="scientific">Effusibacillus consociatus</name>
    <dbReference type="NCBI Taxonomy" id="1117041"/>
    <lineage>
        <taxon>Bacteria</taxon>
        <taxon>Bacillati</taxon>
        <taxon>Bacillota</taxon>
        <taxon>Bacilli</taxon>
        <taxon>Bacillales</taxon>
        <taxon>Alicyclobacillaceae</taxon>
        <taxon>Effusibacillus</taxon>
    </lineage>
</organism>
<evidence type="ECO:0000256" key="2">
    <source>
        <dbReference type="ARBA" id="ARBA00022490"/>
    </source>
</evidence>
<feature type="domain" description="HPr" evidence="4">
    <location>
        <begin position="1"/>
        <end position="89"/>
    </location>
</feature>
<dbReference type="PANTHER" id="PTHR33705:SF2">
    <property type="entry name" value="PHOSPHOCARRIER PROTEIN NPR"/>
    <property type="match status" value="1"/>
</dbReference>
<accession>A0ABV9Q3Y2</accession>
<proteinExistence type="predicted"/>
<dbReference type="Gene3D" id="3.30.1340.10">
    <property type="entry name" value="HPr-like"/>
    <property type="match status" value="1"/>
</dbReference>
<dbReference type="PRINTS" id="PR00107">
    <property type="entry name" value="PHOSPHOCPHPR"/>
</dbReference>
<dbReference type="InterPro" id="IPR035895">
    <property type="entry name" value="HPr-like_sf"/>
</dbReference>
<comment type="caution">
    <text evidence="5">The sequence shown here is derived from an EMBL/GenBank/DDBJ whole genome shotgun (WGS) entry which is preliminary data.</text>
</comment>
<dbReference type="SUPFAM" id="SSF55594">
    <property type="entry name" value="HPr-like"/>
    <property type="match status" value="1"/>
</dbReference>
<dbReference type="PROSITE" id="PS51350">
    <property type="entry name" value="PTS_HPR_DOM"/>
    <property type="match status" value="1"/>
</dbReference>
<evidence type="ECO:0000313" key="6">
    <source>
        <dbReference type="Proteomes" id="UP001596002"/>
    </source>
</evidence>
<evidence type="ECO:0000256" key="3">
    <source>
        <dbReference type="ARBA" id="ARBA00022683"/>
    </source>
</evidence>
<reference evidence="6" key="1">
    <citation type="journal article" date="2019" name="Int. J. Syst. Evol. Microbiol.">
        <title>The Global Catalogue of Microorganisms (GCM) 10K type strain sequencing project: providing services to taxonomists for standard genome sequencing and annotation.</title>
        <authorList>
            <consortium name="The Broad Institute Genomics Platform"/>
            <consortium name="The Broad Institute Genome Sequencing Center for Infectious Disease"/>
            <person name="Wu L."/>
            <person name="Ma J."/>
        </authorList>
    </citation>
    <scope>NUCLEOTIDE SEQUENCE [LARGE SCALE GENOMIC DNA]</scope>
    <source>
        <strain evidence="6">WYCCWR 12678</strain>
    </source>
</reference>
<dbReference type="PANTHER" id="PTHR33705">
    <property type="entry name" value="PHOSPHOCARRIER PROTEIN HPR"/>
    <property type="match status" value="1"/>
</dbReference>
<evidence type="ECO:0000313" key="5">
    <source>
        <dbReference type="EMBL" id="MFC4767972.1"/>
    </source>
</evidence>
<dbReference type="InterPro" id="IPR050399">
    <property type="entry name" value="HPr"/>
</dbReference>
<evidence type="ECO:0000259" key="4">
    <source>
        <dbReference type="PROSITE" id="PS51350"/>
    </source>
</evidence>
<dbReference type="EMBL" id="JBHSHC010000093">
    <property type="protein sequence ID" value="MFC4767972.1"/>
    <property type="molecule type" value="Genomic_DNA"/>
</dbReference>
<evidence type="ECO:0000256" key="1">
    <source>
        <dbReference type="ARBA" id="ARBA00004496"/>
    </source>
</evidence>
<protein>
    <submittedName>
        <fullName evidence="5">HPr family phosphocarrier protein</fullName>
    </submittedName>
</protein>
<sequence length="89" mass="9551">MVSKELSIQNEQGFHVRPAQLFVQNASKFASNIQVITEKGLKVDGKSILGLMTLGLAKGSKITIEASGTDEEEALDALADLVESKFGEE</sequence>